<keyword evidence="2" id="KW-1185">Reference proteome</keyword>
<dbReference type="GeneTree" id="ENSGT00940000167148"/>
<protein>
    <submittedName>
        <fullName evidence="1">Uncharacterized protein</fullName>
    </submittedName>
</protein>
<reference evidence="1" key="2">
    <citation type="submission" date="2025-09" db="UniProtKB">
        <authorList>
            <consortium name="Ensembl"/>
        </authorList>
    </citation>
    <scope>IDENTIFICATION</scope>
</reference>
<name>A0A8C7B7N4_NEOVI</name>
<dbReference type="Proteomes" id="UP000694425">
    <property type="component" value="Unplaced"/>
</dbReference>
<evidence type="ECO:0000313" key="1">
    <source>
        <dbReference type="Ensembl" id="ENSNVIP00000017342.1"/>
    </source>
</evidence>
<organism evidence="1 2">
    <name type="scientific">Neovison vison</name>
    <name type="common">American mink</name>
    <name type="synonym">Mustela vison</name>
    <dbReference type="NCBI Taxonomy" id="452646"/>
    <lineage>
        <taxon>Eukaryota</taxon>
        <taxon>Metazoa</taxon>
        <taxon>Chordata</taxon>
        <taxon>Craniata</taxon>
        <taxon>Vertebrata</taxon>
        <taxon>Euteleostomi</taxon>
        <taxon>Mammalia</taxon>
        <taxon>Eutheria</taxon>
        <taxon>Laurasiatheria</taxon>
        <taxon>Carnivora</taxon>
        <taxon>Caniformia</taxon>
        <taxon>Musteloidea</taxon>
        <taxon>Mustelidae</taxon>
        <taxon>Mustelinae</taxon>
        <taxon>Neogale</taxon>
    </lineage>
</organism>
<dbReference type="AlphaFoldDB" id="A0A8C7B7N4"/>
<proteinExistence type="predicted"/>
<sequence length="69" mass="8241">MALDPWFSTFDSICQIVQEIAEKIRQQNQYERNAENYPRTGCRMPYPLSSVGRNRWGRKLGMNWMNKTK</sequence>
<accession>A0A8C7B7N4</accession>
<reference evidence="1" key="1">
    <citation type="submission" date="2025-08" db="UniProtKB">
        <authorList>
            <consortium name="Ensembl"/>
        </authorList>
    </citation>
    <scope>IDENTIFICATION</scope>
</reference>
<evidence type="ECO:0000313" key="2">
    <source>
        <dbReference type="Proteomes" id="UP000694425"/>
    </source>
</evidence>
<dbReference type="Ensembl" id="ENSNVIT00000020211.1">
    <property type="protein sequence ID" value="ENSNVIP00000017342.1"/>
    <property type="gene ID" value="ENSNVIG00000013579.1"/>
</dbReference>